<dbReference type="GO" id="GO:0046052">
    <property type="term" value="P:UTP catabolic process"/>
    <property type="evidence" value="ECO:0007669"/>
    <property type="project" value="TreeGrafter"/>
</dbReference>
<dbReference type="CDD" id="cd11529">
    <property type="entry name" value="NTP-PPase_MazG_Cterm"/>
    <property type="match status" value="1"/>
</dbReference>
<evidence type="ECO:0000256" key="1">
    <source>
        <dbReference type="SAM" id="Coils"/>
    </source>
</evidence>
<dbReference type="FunFam" id="1.10.287.1080:FF:000003">
    <property type="entry name" value="Nucleoside triphosphate pyrophosphohydrolase"/>
    <property type="match status" value="1"/>
</dbReference>
<sequence length="293" mass="33006">MDTDVPCHYTSRVNPTHSNPPPAIDREEFAAAAADLLDLVRHLSGPHGCPWDREQTSKSLSPYLVEEAHEIGEAIARGDRAATREELGDLLFLVVFLAVTVEREDGSKPAEVIRRIITKMIARHPHVFGERRDLDAQGVLRQWEEGKQREAGHGSLLGRSPERLPALLQAYRVQEKAASVGFDWQDVEGVLAKVREEIEEAERAIRTGQEERVAEEIGDLLFAAVNLARFVKLDPEAHLLLAVGKFRRRFDRVLELLREQGRSPQEVGMPELDRLWEAVKREEEAGKGEARGR</sequence>
<protein>
    <submittedName>
        <fullName evidence="4">Nucleoside triphosphate pyrophosphohydrolase</fullName>
        <ecNumber evidence="4">3.6.1.9</ecNumber>
    </submittedName>
</protein>
<reference evidence="4 5" key="1">
    <citation type="journal article" date="2019" name="Nat. Microbiol.">
        <title>Mediterranean grassland soil C-N compound turnover is dependent on rainfall and depth, and is mediated by genomically divergent microorganisms.</title>
        <authorList>
            <person name="Diamond S."/>
            <person name="Andeer P.F."/>
            <person name="Li Z."/>
            <person name="Crits-Christoph A."/>
            <person name="Burstein D."/>
            <person name="Anantharaman K."/>
            <person name="Lane K.R."/>
            <person name="Thomas B.C."/>
            <person name="Pan C."/>
            <person name="Northen T.R."/>
            <person name="Banfield J.F."/>
        </authorList>
    </citation>
    <scope>NUCLEOTIDE SEQUENCE [LARGE SCALE GENOMIC DNA]</scope>
    <source>
        <strain evidence="4">WS_4</strain>
    </source>
</reference>
<evidence type="ECO:0000313" key="5">
    <source>
        <dbReference type="Proteomes" id="UP000319829"/>
    </source>
</evidence>
<dbReference type="InterPro" id="IPR048011">
    <property type="entry name" value="NTP-PPase_MazG-like_C"/>
</dbReference>
<dbReference type="InterPro" id="IPR011551">
    <property type="entry name" value="NTP_PyrPHydrolase_MazG"/>
</dbReference>
<dbReference type="GO" id="GO:0006203">
    <property type="term" value="P:dGTP catabolic process"/>
    <property type="evidence" value="ECO:0007669"/>
    <property type="project" value="TreeGrafter"/>
</dbReference>
<dbReference type="CDD" id="cd11528">
    <property type="entry name" value="NTP-PPase_MazG_Nterm"/>
    <property type="match status" value="1"/>
</dbReference>
<dbReference type="PANTHER" id="PTHR30522">
    <property type="entry name" value="NUCLEOSIDE TRIPHOSPHATE PYROPHOSPHOHYDROLASE"/>
    <property type="match status" value="1"/>
</dbReference>
<comment type="caution">
    <text evidence="4">The sequence shown here is derived from an EMBL/GenBank/DDBJ whole genome shotgun (WGS) entry which is preliminary data.</text>
</comment>
<accession>A0A538SW03</accession>
<evidence type="ECO:0000256" key="2">
    <source>
        <dbReference type="SAM" id="MobiDB-lite"/>
    </source>
</evidence>
<feature type="domain" description="NTP pyrophosphohydrolase MazG-like" evidence="3">
    <location>
        <begin position="55"/>
        <end position="128"/>
    </location>
</feature>
<gene>
    <name evidence="4" type="primary">mazG</name>
    <name evidence="4" type="ORF">E6K74_02980</name>
</gene>
<dbReference type="GO" id="GO:0046061">
    <property type="term" value="P:dATP catabolic process"/>
    <property type="evidence" value="ECO:0007669"/>
    <property type="project" value="TreeGrafter"/>
</dbReference>
<feature type="coiled-coil region" evidence="1">
    <location>
        <begin position="184"/>
        <end position="211"/>
    </location>
</feature>
<dbReference type="EMBL" id="VBOU01000021">
    <property type="protein sequence ID" value="TMQ55531.1"/>
    <property type="molecule type" value="Genomic_DNA"/>
</dbReference>
<dbReference type="GO" id="GO:0046081">
    <property type="term" value="P:dUTP catabolic process"/>
    <property type="evidence" value="ECO:0007669"/>
    <property type="project" value="TreeGrafter"/>
</dbReference>
<dbReference type="AlphaFoldDB" id="A0A538SW03"/>
<proteinExistence type="predicted"/>
<dbReference type="InterPro" id="IPR048015">
    <property type="entry name" value="NTP-PPase_MazG-like_N"/>
</dbReference>
<dbReference type="EC" id="3.6.1.9" evidence="4"/>
<keyword evidence="4" id="KW-0378">Hydrolase</keyword>
<feature type="domain" description="NTP pyrophosphohydrolase MazG-like" evidence="3">
    <location>
        <begin position="186"/>
        <end position="249"/>
    </location>
</feature>
<dbReference type="NCBIfam" id="NF007113">
    <property type="entry name" value="PRK09562.1"/>
    <property type="match status" value="1"/>
</dbReference>
<dbReference type="Proteomes" id="UP000319829">
    <property type="component" value="Unassembled WGS sequence"/>
</dbReference>
<dbReference type="SUPFAM" id="SSF101386">
    <property type="entry name" value="all-alpha NTP pyrophosphatases"/>
    <property type="match status" value="2"/>
</dbReference>
<evidence type="ECO:0000259" key="3">
    <source>
        <dbReference type="Pfam" id="PF03819"/>
    </source>
</evidence>
<feature type="region of interest" description="Disordered" evidence="2">
    <location>
        <begin position="1"/>
        <end position="22"/>
    </location>
</feature>
<dbReference type="NCBIfam" id="TIGR00444">
    <property type="entry name" value="mazG"/>
    <property type="match status" value="1"/>
</dbReference>
<dbReference type="GO" id="GO:0047429">
    <property type="term" value="F:nucleoside triphosphate diphosphatase activity"/>
    <property type="evidence" value="ECO:0007669"/>
    <property type="project" value="UniProtKB-EC"/>
</dbReference>
<dbReference type="InterPro" id="IPR004518">
    <property type="entry name" value="MazG-like_dom"/>
</dbReference>
<dbReference type="GO" id="GO:0046076">
    <property type="term" value="P:dTTP catabolic process"/>
    <property type="evidence" value="ECO:0007669"/>
    <property type="project" value="TreeGrafter"/>
</dbReference>
<organism evidence="4 5">
    <name type="scientific">Eiseniibacteriota bacterium</name>
    <dbReference type="NCBI Taxonomy" id="2212470"/>
    <lineage>
        <taxon>Bacteria</taxon>
        <taxon>Candidatus Eiseniibacteriota</taxon>
    </lineage>
</organism>
<dbReference type="Pfam" id="PF03819">
    <property type="entry name" value="MazG"/>
    <property type="match status" value="2"/>
</dbReference>
<evidence type="ECO:0000313" key="4">
    <source>
        <dbReference type="EMBL" id="TMQ55531.1"/>
    </source>
</evidence>
<dbReference type="PANTHER" id="PTHR30522:SF0">
    <property type="entry name" value="NUCLEOSIDE TRIPHOSPHATE PYROPHOSPHOHYDROLASE"/>
    <property type="match status" value="1"/>
</dbReference>
<name>A0A538SW03_UNCEI</name>
<dbReference type="GO" id="GO:0046047">
    <property type="term" value="P:TTP catabolic process"/>
    <property type="evidence" value="ECO:0007669"/>
    <property type="project" value="TreeGrafter"/>
</dbReference>
<dbReference type="Gene3D" id="1.10.287.1080">
    <property type="entry name" value="MazG-like"/>
    <property type="match status" value="2"/>
</dbReference>
<keyword evidence="1" id="KW-0175">Coiled coil</keyword>